<keyword evidence="2 3" id="KW-0040">ANK repeat</keyword>
<evidence type="ECO:0000313" key="6">
    <source>
        <dbReference type="Proteomes" id="UP000604046"/>
    </source>
</evidence>
<feature type="repeat" description="ANK" evidence="3">
    <location>
        <begin position="153"/>
        <end position="185"/>
    </location>
</feature>
<keyword evidence="6" id="KW-1185">Reference proteome</keyword>
<feature type="repeat" description="ANK" evidence="3">
    <location>
        <begin position="580"/>
        <end position="612"/>
    </location>
</feature>
<feature type="repeat" description="ANK" evidence="3">
    <location>
        <begin position="549"/>
        <end position="581"/>
    </location>
</feature>
<evidence type="ECO:0000313" key="5">
    <source>
        <dbReference type="EMBL" id="CAE7558592.1"/>
    </source>
</evidence>
<reference evidence="5" key="1">
    <citation type="submission" date="2021-02" db="EMBL/GenBank/DDBJ databases">
        <authorList>
            <person name="Dougan E. K."/>
            <person name="Rhodes N."/>
            <person name="Thang M."/>
            <person name="Chan C."/>
        </authorList>
    </citation>
    <scope>NUCLEOTIDE SEQUENCE</scope>
</reference>
<dbReference type="OrthoDB" id="4772757at2759"/>
<feature type="domain" description="Ubiquitin-like" evidence="4">
    <location>
        <begin position="63"/>
        <end position="119"/>
    </location>
</feature>
<feature type="repeat" description="ANK" evidence="3">
    <location>
        <begin position="227"/>
        <end position="259"/>
    </location>
</feature>
<feature type="repeat" description="ANK" evidence="3">
    <location>
        <begin position="685"/>
        <end position="717"/>
    </location>
</feature>
<dbReference type="InterPro" id="IPR036770">
    <property type="entry name" value="Ankyrin_rpt-contain_sf"/>
</dbReference>
<dbReference type="PROSITE" id="PS50053">
    <property type="entry name" value="UBIQUITIN_2"/>
    <property type="match status" value="1"/>
</dbReference>
<feature type="repeat" description="ANK" evidence="3">
    <location>
        <begin position="648"/>
        <end position="680"/>
    </location>
</feature>
<dbReference type="PANTHER" id="PTHR23206">
    <property type="entry name" value="MASK PROTEIN"/>
    <property type="match status" value="1"/>
</dbReference>
<dbReference type="AlphaFoldDB" id="A0A812U1Q0"/>
<dbReference type="PROSITE" id="PS50297">
    <property type="entry name" value="ANK_REP_REGION"/>
    <property type="match status" value="10"/>
</dbReference>
<dbReference type="SMART" id="SM00248">
    <property type="entry name" value="ANK"/>
    <property type="match status" value="17"/>
</dbReference>
<feature type="repeat" description="ANK" evidence="3">
    <location>
        <begin position="481"/>
        <end position="513"/>
    </location>
</feature>
<feature type="repeat" description="ANK" evidence="3">
    <location>
        <begin position="414"/>
        <end position="446"/>
    </location>
</feature>
<dbReference type="InterPro" id="IPR051631">
    <property type="entry name" value="Ankyrin-KH/SAM_domain"/>
</dbReference>
<dbReference type="PROSITE" id="PS50088">
    <property type="entry name" value="ANK_REPEAT"/>
    <property type="match status" value="12"/>
</dbReference>
<evidence type="ECO:0000256" key="1">
    <source>
        <dbReference type="ARBA" id="ARBA00022737"/>
    </source>
</evidence>
<sequence length="779" mass="82234">MLLQRPGLVGMRRFRSLCESQRSRRGNKWGWPQGFFIRIRLTMLHVCQLSGQLLATMAQDEIQSVQALRRSLQAKCGVPRFRQKLLREDGTALEDGDSLQATYLTYLQLVVLPLPREASPEDAEDLAKAAEDGSLRQLEDMLRKPLDPDLMFAGKTSLSLAACKGHLDVARLLLEAGADKDKVTDGGWIRTTALGLAAGEGHVDVVCLLLQARADCNKVEVTTSVVTSATPLGLASMKGHMKIIHLLLDAGADKEVVSKVRQTHATPLGLAASTGQLEVVHLLLESLEGQASQADQDGGEGEAPLALAAGKGHGSIVRRLLEAKADKDKGSNGDWFRATALGFASAEGHLDIMRLLIEAQADKDKVELSEQPGQKSKRSATPLALAAFEGRMDVLQLLLNAGADKNVASRVGRSEASPLGFACVRGQLSIVQLLLDLGAEKDGVQGAAPLVLASGRGHVAIVNLLLTANVKLEQTASVGGVKMTALGYAAQEGHQEALRQLLAAGCNVDGENGGCAPLSLASGADNTAIVQLLLEAKADKDKLSYYGTSYVTPLGAAALHGQLATVRLLLGAGADKDGRNGRAPLTLAASRDHMHVVRTLLDANADKDKISDIADGLQLTPLASACHHGHTQVARLLLEVGADKDGTGGAAPLALASSGGHVHIVSLLLQEGADKNNVVSSGKWHHTTALGFASMAGHTKVAQLLLESGVTVDGDGTWTSPLAGAAFKGHLDMVRMLLEAGQRRIRSRVSEASSQRLLAWHPRVATKTLFASCWPTGLM</sequence>
<dbReference type="EMBL" id="CAJNDS010002659">
    <property type="protein sequence ID" value="CAE7558592.1"/>
    <property type="molecule type" value="Genomic_DNA"/>
</dbReference>
<accession>A0A812U1Q0</accession>
<dbReference type="Pfam" id="PF12796">
    <property type="entry name" value="Ank_2"/>
    <property type="match status" value="8"/>
</dbReference>
<dbReference type="PANTHER" id="PTHR23206:SF8">
    <property type="entry name" value="ANKYRIN REPEAT AND KH DOMAIN-CONTAINING 1"/>
    <property type="match status" value="1"/>
</dbReference>
<dbReference type="Proteomes" id="UP000604046">
    <property type="component" value="Unassembled WGS sequence"/>
</dbReference>
<feature type="repeat" description="ANK" evidence="3">
    <location>
        <begin position="445"/>
        <end position="477"/>
    </location>
</feature>
<feature type="repeat" description="ANK" evidence="3">
    <location>
        <begin position="617"/>
        <end position="649"/>
    </location>
</feature>
<dbReference type="InterPro" id="IPR000626">
    <property type="entry name" value="Ubiquitin-like_dom"/>
</dbReference>
<evidence type="ECO:0000256" key="3">
    <source>
        <dbReference type="PROSITE-ProRule" id="PRU00023"/>
    </source>
</evidence>
<dbReference type="Gene3D" id="1.25.40.20">
    <property type="entry name" value="Ankyrin repeat-containing domain"/>
    <property type="match status" value="6"/>
</dbReference>
<dbReference type="InterPro" id="IPR002110">
    <property type="entry name" value="Ankyrin_rpt"/>
</dbReference>
<keyword evidence="1" id="KW-0677">Repeat</keyword>
<proteinExistence type="predicted"/>
<feature type="repeat" description="ANK" evidence="3">
    <location>
        <begin position="300"/>
        <end position="332"/>
    </location>
</feature>
<gene>
    <name evidence="5" type="primary">Ank2</name>
    <name evidence="5" type="ORF">SNAT2548_LOCUS31451</name>
</gene>
<name>A0A812U1Q0_9DINO</name>
<feature type="repeat" description="ANK" evidence="3">
    <location>
        <begin position="378"/>
        <end position="410"/>
    </location>
</feature>
<dbReference type="SUPFAM" id="SSF48403">
    <property type="entry name" value="Ankyrin repeat"/>
    <property type="match status" value="2"/>
</dbReference>
<organism evidence="5 6">
    <name type="scientific">Symbiodinium natans</name>
    <dbReference type="NCBI Taxonomy" id="878477"/>
    <lineage>
        <taxon>Eukaryota</taxon>
        <taxon>Sar</taxon>
        <taxon>Alveolata</taxon>
        <taxon>Dinophyceae</taxon>
        <taxon>Suessiales</taxon>
        <taxon>Symbiodiniaceae</taxon>
        <taxon>Symbiodinium</taxon>
    </lineage>
</organism>
<comment type="caution">
    <text evidence="5">The sequence shown here is derived from an EMBL/GenBank/DDBJ whole genome shotgun (WGS) entry which is preliminary data.</text>
</comment>
<dbReference type="PRINTS" id="PR01415">
    <property type="entry name" value="ANKYRIN"/>
</dbReference>
<protein>
    <submittedName>
        <fullName evidence="5">Ank2 protein</fullName>
    </submittedName>
</protein>
<evidence type="ECO:0000259" key="4">
    <source>
        <dbReference type="PROSITE" id="PS50053"/>
    </source>
</evidence>
<evidence type="ECO:0000256" key="2">
    <source>
        <dbReference type="ARBA" id="ARBA00023043"/>
    </source>
</evidence>